<dbReference type="PROSITE" id="PS51195">
    <property type="entry name" value="Q_MOTIF"/>
    <property type="match status" value="1"/>
</dbReference>
<protein>
    <recommendedName>
        <fullName evidence="1">RNA helicase</fullName>
        <ecNumber evidence="1">3.6.4.13</ecNumber>
    </recommendedName>
</protein>
<evidence type="ECO:0000256" key="3">
    <source>
        <dbReference type="ARBA" id="ARBA00022801"/>
    </source>
</evidence>
<dbReference type="Gene3D" id="3.40.50.300">
    <property type="entry name" value="P-loop containing nucleotide triphosphate hydrolases"/>
    <property type="match status" value="2"/>
</dbReference>
<dbReference type="CDD" id="cd17963">
    <property type="entry name" value="DEADc_DDX19_DDX25"/>
    <property type="match status" value="1"/>
</dbReference>
<keyword evidence="3" id="KW-0378">Hydrolase</keyword>
<feature type="domain" description="Helicase ATP-binding" evidence="9">
    <location>
        <begin position="98"/>
        <end position="266"/>
    </location>
</feature>
<feature type="short sequence motif" description="Q motif" evidence="8">
    <location>
        <begin position="65"/>
        <end position="93"/>
    </location>
</feature>
<dbReference type="SUPFAM" id="SSF52540">
    <property type="entry name" value="P-loop containing nucleoside triphosphate hydrolases"/>
    <property type="match status" value="1"/>
</dbReference>
<dbReference type="SMART" id="SM00490">
    <property type="entry name" value="HELICc"/>
    <property type="match status" value="1"/>
</dbReference>
<organism evidence="12 13">
    <name type="scientific">Dimargaris cristalligena</name>
    <dbReference type="NCBI Taxonomy" id="215637"/>
    <lineage>
        <taxon>Eukaryota</taxon>
        <taxon>Fungi</taxon>
        <taxon>Fungi incertae sedis</taxon>
        <taxon>Zoopagomycota</taxon>
        <taxon>Kickxellomycotina</taxon>
        <taxon>Dimargaritomycetes</taxon>
        <taxon>Dimargaritales</taxon>
        <taxon>Dimargaritaceae</taxon>
        <taxon>Dimargaris</taxon>
    </lineage>
</organism>
<dbReference type="GO" id="GO:0003723">
    <property type="term" value="F:RNA binding"/>
    <property type="evidence" value="ECO:0007669"/>
    <property type="project" value="UniProtKB-KW"/>
</dbReference>
<keyword evidence="4 12" id="KW-0347">Helicase</keyword>
<evidence type="ECO:0000256" key="1">
    <source>
        <dbReference type="ARBA" id="ARBA00012552"/>
    </source>
</evidence>
<dbReference type="EMBL" id="ML002260">
    <property type="protein sequence ID" value="RKP39573.1"/>
    <property type="molecule type" value="Genomic_DNA"/>
</dbReference>
<dbReference type="InterPro" id="IPR001650">
    <property type="entry name" value="Helicase_C-like"/>
</dbReference>
<dbReference type="Pfam" id="PF00270">
    <property type="entry name" value="DEAD"/>
    <property type="match status" value="1"/>
</dbReference>
<name>A0A4Q0A0L1_9FUNG</name>
<evidence type="ECO:0000313" key="13">
    <source>
        <dbReference type="Proteomes" id="UP000268162"/>
    </source>
</evidence>
<evidence type="ECO:0000259" key="11">
    <source>
        <dbReference type="PROSITE" id="PS51195"/>
    </source>
</evidence>
<dbReference type="Pfam" id="PF00271">
    <property type="entry name" value="Helicase_C"/>
    <property type="match status" value="1"/>
</dbReference>
<evidence type="ECO:0000256" key="5">
    <source>
        <dbReference type="ARBA" id="ARBA00022840"/>
    </source>
</evidence>
<keyword evidence="2" id="KW-0547">Nucleotide-binding</keyword>
<dbReference type="GO" id="GO:0016787">
    <property type="term" value="F:hydrolase activity"/>
    <property type="evidence" value="ECO:0007669"/>
    <property type="project" value="UniProtKB-KW"/>
</dbReference>
<dbReference type="PANTHER" id="PTHR47958">
    <property type="entry name" value="ATP-DEPENDENT RNA HELICASE DBP3"/>
    <property type="match status" value="1"/>
</dbReference>
<dbReference type="AlphaFoldDB" id="A0A4Q0A0L1"/>
<evidence type="ECO:0000256" key="2">
    <source>
        <dbReference type="ARBA" id="ARBA00022741"/>
    </source>
</evidence>
<reference evidence="13" key="1">
    <citation type="journal article" date="2018" name="Nat. Microbiol.">
        <title>Leveraging single-cell genomics to expand the fungal tree of life.</title>
        <authorList>
            <person name="Ahrendt S.R."/>
            <person name="Quandt C.A."/>
            <person name="Ciobanu D."/>
            <person name="Clum A."/>
            <person name="Salamov A."/>
            <person name="Andreopoulos B."/>
            <person name="Cheng J.F."/>
            <person name="Woyke T."/>
            <person name="Pelin A."/>
            <person name="Henrissat B."/>
            <person name="Reynolds N.K."/>
            <person name="Benny G.L."/>
            <person name="Smith M.E."/>
            <person name="James T.Y."/>
            <person name="Grigoriev I.V."/>
        </authorList>
    </citation>
    <scope>NUCLEOTIDE SEQUENCE [LARGE SCALE GENOMIC DNA]</scope>
    <source>
        <strain evidence="13">RSA 468</strain>
    </source>
</reference>
<evidence type="ECO:0000256" key="4">
    <source>
        <dbReference type="ARBA" id="ARBA00022806"/>
    </source>
</evidence>
<sequence>MSNLVKRENTTVDLGPEADVAAISENLQDLTAEGKAEGLIDNEHNVKVHLVDQQADPDSPLYSVKSFDELGLADDLLKGVYGMKFTKPSKIQERALPLLLQNPPHNMIGQSQSGTGKTAAFVLAMLSRIDRAEKSPQALCLAPARELARQTMDVVQQMGKFTDITASYAIHEEGPAKGQKVTSQVVIGTPGTVKDLVQRGQLNMRKIKIFVLDEADSMLDQQGLGDQSLRVKNSLPKTCQIVLFSATFADVVKSYAERFAPNANRIMLEVKELSVDGIKQFYMDCRGEDHKLEILRVLYALLSVSQSIIFVRRRDTADRITRLMNESGHAVVTLHGKLQSSERDSVMHDFRSGKTKVLVTTNVLARGIDISQVNMVINYDIPVDSNGNPDPETYLHRIGRTGRFGRTGVAINFVHDKKSHQEMKAIRDHFDREITKIQTENPELMEKTLRLAL</sequence>
<dbReference type="STRING" id="215637.A0A4Q0A0L1"/>
<evidence type="ECO:0000313" key="12">
    <source>
        <dbReference type="EMBL" id="RKP39573.1"/>
    </source>
</evidence>
<dbReference type="InterPro" id="IPR014001">
    <property type="entry name" value="Helicase_ATP-bd"/>
</dbReference>
<keyword evidence="5" id="KW-0067">ATP-binding</keyword>
<dbReference type="Proteomes" id="UP000268162">
    <property type="component" value="Unassembled WGS sequence"/>
</dbReference>
<dbReference type="EC" id="3.6.4.13" evidence="1"/>
<feature type="domain" description="Helicase C-terminal" evidence="10">
    <location>
        <begin position="293"/>
        <end position="445"/>
    </location>
</feature>
<evidence type="ECO:0000256" key="7">
    <source>
        <dbReference type="ARBA" id="ARBA00047984"/>
    </source>
</evidence>
<proteinExistence type="predicted"/>
<dbReference type="PROSITE" id="PS51192">
    <property type="entry name" value="HELICASE_ATP_BIND_1"/>
    <property type="match status" value="1"/>
</dbReference>
<dbReference type="InterPro" id="IPR027417">
    <property type="entry name" value="P-loop_NTPase"/>
</dbReference>
<evidence type="ECO:0000259" key="9">
    <source>
        <dbReference type="PROSITE" id="PS51192"/>
    </source>
</evidence>
<dbReference type="OrthoDB" id="10265785at2759"/>
<feature type="domain" description="DEAD-box RNA helicase Q" evidence="11">
    <location>
        <begin position="65"/>
        <end position="93"/>
    </location>
</feature>
<dbReference type="FunFam" id="3.40.50.300:FF:000849">
    <property type="entry name" value="ATP-dependent RNA helicase DBP5"/>
    <property type="match status" value="1"/>
</dbReference>
<dbReference type="CDD" id="cd18787">
    <property type="entry name" value="SF2_C_DEAD"/>
    <property type="match status" value="1"/>
</dbReference>
<keyword evidence="6" id="KW-0694">RNA-binding</keyword>
<dbReference type="InterPro" id="IPR011545">
    <property type="entry name" value="DEAD/DEAH_box_helicase_dom"/>
</dbReference>
<keyword evidence="13" id="KW-1185">Reference proteome</keyword>
<evidence type="ECO:0000256" key="6">
    <source>
        <dbReference type="ARBA" id="ARBA00022884"/>
    </source>
</evidence>
<evidence type="ECO:0000256" key="8">
    <source>
        <dbReference type="PROSITE-ProRule" id="PRU00552"/>
    </source>
</evidence>
<accession>A0A4Q0A0L1</accession>
<gene>
    <name evidence="12" type="ORF">BJ085DRAFT_40225</name>
</gene>
<dbReference type="SMART" id="SM00487">
    <property type="entry name" value="DEXDc"/>
    <property type="match status" value="1"/>
</dbReference>
<dbReference type="GO" id="GO:0003724">
    <property type="term" value="F:RNA helicase activity"/>
    <property type="evidence" value="ECO:0007669"/>
    <property type="project" value="UniProtKB-EC"/>
</dbReference>
<comment type="catalytic activity">
    <reaction evidence="7">
        <text>ATP + H2O = ADP + phosphate + H(+)</text>
        <dbReference type="Rhea" id="RHEA:13065"/>
        <dbReference type="ChEBI" id="CHEBI:15377"/>
        <dbReference type="ChEBI" id="CHEBI:15378"/>
        <dbReference type="ChEBI" id="CHEBI:30616"/>
        <dbReference type="ChEBI" id="CHEBI:43474"/>
        <dbReference type="ChEBI" id="CHEBI:456216"/>
        <dbReference type="EC" id="3.6.4.13"/>
    </reaction>
</comment>
<dbReference type="PROSITE" id="PS51194">
    <property type="entry name" value="HELICASE_CTER"/>
    <property type="match status" value="1"/>
</dbReference>
<dbReference type="GO" id="GO:0005524">
    <property type="term" value="F:ATP binding"/>
    <property type="evidence" value="ECO:0007669"/>
    <property type="project" value="UniProtKB-KW"/>
</dbReference>
<dbReference type="InterPro" id="IPR014014">
    <property type="entry name" value="RNA_helicase_DEAD_Q_motif"/>
</dbReference>
<evidence type="ECO:0000259" key="10">
    <source>
        <dbReference type="PROSITE" id="PS51194"/>
    </source>
</evidence>